<dbReference type="GO" id="GO:0009398">
    <property type="term" value="P:FMN biosynthetic process"/>
    <property type="evidence" value="ECO:0007669"/>
    <property type="project" value="UniProtKB-UniRule"/>
</dbReference>
<dbReference type="InterPro" id="IPR023465">
    <property type="entry name" value="Riboflavin_kinase_dom_sf"/>
</dbReference>
<evidence type="ECO:0000256" key="13">
    <source>
        <dbReference type="ARBA" id="ARBA00047880"/>
    </source>
</evidence>
<dbReference type="Gene3D" id="3.40.50.620">
    <property type="entry name" value="HUPs"/>
    <property type="match status" value="1"/>
</dbReference>
<gene>
    <name evidence="17" type="primary">ribF</name>
    <name evidence="17" type="ORF">Pla110_27930</name>
</gene>
<dbReference type="EC" id="2.7.1.26" evidence="15"/>
<keyword evidence="12" id="KW-0511">Multifunctional enzyme</keyword>
<dbReference type="FunFam" id="2.40.30.30:FF:000003">
    <property type="entry name" value="Riboflavin biosynthesis protein"/>
    <property type="match status" value="1"/>
</dbReference>
<dbReference type="NCBIfam" id="NF004162">
    <property type="entry name" value="PRK05627.1-5"/>
    <property type="match status" value="1"/>
</dbReference>
<dbReference type="PANTHER" id="PTHR22749">
    <property type="entry name" value="RIBOFLAVIN KINASE/FMN ADENYLYLTRANSFERASE"/>
    <property type="match status" value="1"/>
</dbReference>
<dbReference type="Gene3D" id="2.40.30.30">
    <property type="entry name" value="Riboflavin kinase-like"/>
    <property type="match status" value="1"/>
</dbReference>
<keyword evidence="7 15" id="KW-0548">Nucleotidyltransferase</keyword>
<proteinExistence type="inferred from homology"/>
<evidence type="ECO:0000256" key="8">
    <source>
        <dbReference type="ARBA" id="ARBA00022741"/>
    </source>
</evidence>
<comment type="pathway">
    <text evidence="3 15">Cofactor biosynthesis; FMN biosynthesis; FMN from riboflavin (ATP route): step 1/1.</text>
</comment>
<dbReference type="SUPFAM" id="SSF82114">
    <property type="entry name" value="Riboflavin kinase-like"/>
    <property type="match status" value="1"/>
</dbReference>
<dbReference type="GO" id="GO:0008531">
    <property type="term" value="F:riboflavin kinase activity"/>
    <property type="evidence" value="ECO:0007669"/>
    <property type="project" value="UniProtKB-UniRule"/>
</dbReference>
<dbReference type="KEGG" id="plon:Pla110_27930"/>
<evidence type="ECO:0000256" key="5">
    <source>
        <dbReference type="ARBA" id="ARBA00022643"/>
    </source>
</evidence>
<evidence type="ECO:0000256" key="10">
    <source>
        <dbReference type="ARBA" id="ARBA00022827"/>
    </source>
</evidence>
<comment type="similarity">
    <text evidence="15">Belongs to the ribF family.</text>
</comment>
<dbReference type="PIRSF" id="PIRSF004491">
    <property type="entry name" value="FAD_Synth"/>
    <property type="match status" value="1"/>
</dbReference>
<keyword evidence="11 15" id="KW-0067">ATP-binding</keyword>
<comment type="catalytic activity">
    <reaction evidence="14 15">
        <text>FMN + ATP + H(+) = FAD + diphosphate</text>
        <dbReference type="Rhea" id="RHEA:17237"/>
        <dbReference type="ChEBI" id="CHEBI:15378"/>
        <dbReference type="ChEBI" id="CHEBI:30616"/>
        <dbReference type="ChEBI" id="CHEBI:33019"/>
        <dbReference type="ChEBI" id="CHEBI:57692"/>
        <dbReference type="ChEBI" id="CHEBI:58210"/>
        <dbReference type="EC" id="2.7.7.2"/>
    </reaction>
</comment>
<evidence type="ECO:0000256" key="4">
    <source>
        <dbReference type="ARBA" id="ARBA00022630"/>
    </source>
</evidence>
<dbReference type="NCBIfam" id="NF004160">
    <property type="entry name" value="PRK05627.1-3"/>
    <property type="match status" value="1"/>
</dbReference>
<reference evidence="17 18" key="1">
    <citation type="submission" date="2019-02" db="EMBL/GenBank/DDBJ databases">
        <title>Deep-cultivation of Planctomycetes and their phenomic and genomic characterization uncovers novel biology.</title>
        <authorList>
            <person name="Wiegand S."/>
            <person name="Jogler M."/>
            <person name="Boedeker C."/>
            <person name="Pinto D."/>
            <person name="Vollmers J."/>
            <person name="Rivas-Marin E."/>
            <person name="Kohn T."/>
            <person name="Peeters S.H."/>
            <person name="Heuer A."/>
            <person name="Rast P."/>
            <person name="Oberbeckmann S."/>
            <person name="Bunk B."/>
            <person name="Jeske O."/>
            <person name="Meyerdierks A."/>
            <person name="Storesund J.E."/>
            <person name="Kallscheuer N."/>
            <person name="Luecker S."/>
            <person name="Lage O.M."/>
            <person name="Pohl T."/>
            <person name="Merkel B.J."/>
            <person name="Hornburger P."/>
            <person name="Mueller R.-W."/>
            <person name="Bruemmer F."/>
            <person name="Labrenz M."/>
            <person name="Spormann A.M."/>
            <person name="Op den Camp H."/>
            <person name="Overmann J."/>
            <person name="Amann R."/>
            <person name="Jetten M.S.M."/>
            <person name="Mascher T."/>
            <person name="Medema M.H."/>
            <person name="Devos D.P."/>
            <person name="Kaster A.-K."/>
            <person name="Ovreas L."/>
            <person name="Rohde M."/>
            <person name="Galperin M.Y."/>
            <person name="Jogler C."/>
        </authorList>
    </citation>
    <scope>NUCLEOTIDE SEQUENCE [LARGE SCALE GENOMIC DNA]</scope>
    <source>
        <strain evidence="17 18">Pla110</strain>
    </source>
</reference>
<dbReference type="Pfam" id="PF01687">
    <property type="entry name" value="Flavokinase"/>
    <property type="match status" value="1"/>
</dbReference>
<comment type="catalytic activity">
    <reaction evidence="13 15">
        <text>riboflavin + ATP = FMN + ADP + H(+)</text>
        <dbReference type="Rhea" id="RHEA:14357"/>
        <dbReference type="ChEBI" id="CHEBI:15378"/>
        <dbReference type="ChEBI" id="CHEBI:30616"/>
        <dbReference type="ChEBI" id="CHEBI:57986"/>
        <dbReference type="ChEBI" id="CHEBI:58210"/>
        <dbReference type="ChEBI" id="CHEBI:456216"/>
        <dbReference type="EC" id="2.7.1.26"/>
    </reaction>
</comment>
<evidence type="ECO:0000256" key="11">
    <source>
        <dbReference type="ARBA" id="ARBA00022840"/>
    </source>
</evidence>
<dbReference type="EMBL" id="CP036281">
    <property type="protein sequence ID" value="QDU81056.1"/>
    <property type="molecule type" value="Genomic_DNA"/>
</dbReference>
<dbReference type="GO" id="GO:0006747">
    <property type="term" value="P:FAD biosynthetic process"/>
    <property type="evidence" value="ECO:0007669"/>
    <property type="project" value="UniProtKB-UniRule"/>
</dbReference>
<evidence type="ECO:0000256" key="2">
    <source>
        <dbReference type="ARBA" id="ARBA00004726"/>
    </source>
</evidence>
<dbReference type="AlphaFoldDB" id="A0A518CPA4"/>
<evidence type="ECO:0000256" key="14">
    <source>
        <dbReference type="ARBA" id="ARBA00049494"/>
    </source>
</evidence>
<dbReference type="GO" id="GO:0003919">
    <property type="term" value="F:FMN adenylyltransferase activity"/>
    <property type="evidence" value="ECO:0007669"/>
    <property type="project" value="UniProtKB-UniRule"/>
</dbReference>
<dbReference type="InterPro" id="IPR023468">
    <property type="entry name" value="Riboflavin_kinase"/>
</dbReference>
<organism evidence="17 18">
    <name type="scientific">Polystyrenella longa</name>
    <dbReference type="NCBI Taxonomy" id="2528007"/>
    <lineage>
        <taxon>Bacteria</taxon>
        <taxon>Pseudomonadati</taxon>
        <taxon>Planctomycetota</taxon>
        <taxon>Planctomycetia</taxon>
        <taxon>Planctomycetales</taxon>
        <taxon>Planctomycetaceae</taxon>
        <taxon>Polystyrenella</taxon>
    </lineage>
</organism>
<keyword evidence="9 15" id="KW-0418">Kinase</keyword>
<dbReference type="InterPro" id="IPR015864">
    <property type="entry name" value="FAD_synthase"/>
</dbReference>
<dbReference type="Proteomes" id="UP000317178">
    <property type="component" value="Chromosome"/>
</dbReference>
<dbReference type="InterPro" id="IPR014729">
    <property type="entry name" value="Rossmann-like_a/b/a_fold"/>
</dbReference>
<dbReference type="PANTHER" id="PTHR22749:SF6">
    <property type="entry name" value="RIBOFLAVIN KINASE"/>
    <property type="match status" value="1"/>
</dbReference>
<keyword evidence="10 15" id="KW-0274">FAD</keyword>
<dbReference type="NCBIfam" id="TIGR00083">
    <property type="entry name" value="ribF"/>
    <property type="match status" value="1"/>
</dbReference>
<accession>A0A518CPA4</accession>
<keyword evidence="6 15" id="KW-0808">Transferase</keyword>
<keyword evidence="18" id="KW-1185">Reference proteome</keyword>
<dbReference type="InterPro" id="IPR002606">
    <property type="entry name" value="Riboflavin_kinase_bac"/>
</dbReference>
<keyword evidence="8 15" id="KW-0547">Nucleotide-binding</keyword>
<evidence type="ECO:0000256" key="3">
    <source>
        <dbReference type="ARBA" id="ARBA00005201"/>
    </source>
</evidence>
<dbReference type="OrthoDB" id="9803667at2"/>
<evidence type="ECO:0000256" key="6">
    <source>
        <dbReference type="ARBA" id="ARBA00022679"/>
    </source>
</evidence>
<evidence type="ECO:0000256" key="12">
    <source>
        <dbReference type="ARBA" id="ARBA00023268"/>
    </source>
</evidence>
<dbReference type="RefSeq" id="WP_144996279.1">
    <property type="nucleotide sequence ID" value="NZ_CP036281.1"/>
</dbReference>
<keyword evidence="5 15" id="KW-0288">FMN</keyword>
<dbReference type="InterPro" id="IPR015865">
    <property type="entry name" value="Riboflavin_kinase_bac/euk"/>
</dbReference>
<evidence type="ECO:0000256" key="15">
    <source>
        <dbReference type="PIRNR" id="PIRNR004491"/>
    </source>
</evidence>
<dbReference type="UniPathway" id="UPA00277">
    <property type="reaction ID" value="UER00407"/>
</dbReference>
<evidence type="ECO:0000256" key="1">
    <source>
        <dbReference type="ARBA" id="ARBA00002121"/>
    </source>
</evidence>
<dbReference type="Pfam" id="PF06574">
    <property type="entry name" value="FAD_syn"/>
    <property type="match status" value="1"/>
</dbReference>
<keyword evidence="4 15" id="KW-0285">Flavoprotein</keyword>
<comment type="function">
    <text evidence="1">Catalyzes the phosphorylation of riboflavin to FMN followed by the adenylation of FMN to FAD.</text>
</comment>
<feature type="domain" description="Riboflavin kinase" evidence="16">
    <location>
        <begin position="182"/>
        <end position="305"/>
    </location>
</feature>
<evidence type="ECO:0000313" key="17">
    <source>
        <dbReference type="EMBL" id="QDU81056.1"/>
    </source>
</evidence>
<comment type="pathway">
    <text evidence="2 15">Cofactor biosynthesis; FAD biosynthesis; FAD from FMN: step 1/1.</text>
</comment>
<evidence type="ECO:0000256" key="7">
    <source>
        <dbReference type="ARBA" id="ARBA00022695"/>
    </source>
</evidence>
<protein>
    <recommendedName>
        <fullName evidence="15">Riboflavin biosynthesis protein</fullName>
    </recommendedName>
    <domain>
        <recommendedName>
            <fullName evidence="15">Riboflavin kinase</fullName>
            <ecNumber evidence="15">2.7.1.26</ecNumber>
        </recommendedName>
        <alternativeName>
            <fullName evidence="15">Flavokinase</fullName>
        </alternativeName>
    </domain>
    <domain>
        <recommendedName>
            <fullName evidence="15">FMN adenylyltransferase</fullName>
            <ecNumber evidence="15">2.7.7.2</ecNumber>
        </recommendedName>
        <alternativeName>
            <fullName evidence="15">FAD pyrophosphorylase</fullName>
        </alternativeName>
        <alternativeName>
            <fullName evidence="15">FAD synthase</fullName>
        </alternativeName>
    </domain>
</protein>
<evidence type="ECO:0000256" key="9">
    <source>
        <dbReference type="ARBA" id="ARBA00022777"/>
    </source>
</evidence>
<dbReference type="EC" id="2.7.7.2" evidence="15"/>
<sequence>MALMNGFENPALYRGGYVAIGNFDGVHRGHQSMIARLAERARQANVPAIVLTFDPHPIMKLKPDLAPPRLTALQTKSDLLHHYGVDHVIAYPTDQELLNLLPEEFFEKFLLEELKVRGLVEGPNFFFGRNRSGNVETLRELCEPHQLSLDVIPAFKWKDVHVSSSAIRKLISEGDLHTAIDMLGHGYPIVGDVTSGEGRGRGLGFPTANLSGVSTLLPSDGVYAGHCTVEGTRFCAAVNIGPNPTFKTKEHKIEVHLLDFSGDLYGQSLTVELNARVRDTRTFDSVEELKQQISADLDKVRQFGDDAD</sequence>
<dbReference type="UniPathway" id="UPA00276">
    <property type="reaction ID" value="UER00406"/>
</dbReference>
<evidence type="ECO:0000259" key="16">
    <source>
        <dbReference type="SMART" id="SM00904"/>
    </source>
</evidence>
<evidence type="ECO:0000313" key="18">
    <source>
        <dbReference type="Proteomes" id="UP000317178"/>
    </source>
</evidence>
<dbReference type="GO" id="GO:0005524">
    <property type="term" value="F:ATP binding"/>
    <property type="evidence" value="ECO:0007669"/>
    <property type="project" value="UniProtKB-UniRule"/>
</dbReference>
<dbReference type="GO" id="GO:0009231">
    <property type="term" value="P:riboflavin biosynthetic process"/>
    <property type="evidence" value="ECO:0007669"/>
    <property type="project" value="InterPro"/>
</dbReference>
<name>A0A518CPA4_9PLAN</name>
<dbReference type="CDD" id="cd02064">
    <property type="entry name" value="FAD_synthetase_N"/>
    <property type="match status" value="1"/>
</dbReference>
<dbReference type="SUPFAM" id="SSF52374">
    <property type="entry name" value="Nucleotidylyl transferase"/>
    <property type="match status" value="1"/>
</dbReference>
<dbReference type="SMART" id="SM00904">
    <property type="entry name" value="Flavokinase"/>
    <property type="match status" value="1"/>
</dbReference>
<dbReference type="FunFam" id="3.40.50.620:FF:000021">
    <property type="entry name" value="Riboflavin biosynthesis protein"/>
    <property type="match status" value="1"/>
</dbReference>